<dbReference type="CDD" id="cd17748">
    <property type="entry name" value="BRCT_DNA_ligase_like"/>
    <property type="match status" value="1"/>
</dbReference>
<dbReference type="RefSeq" id="WP_124765380.1">
    <property type="nucleotide sequence ID" value="NZ_RQZI01000007.1"/>
</dbReference>
<dbReference type="Pfam" id="PF00533">
    <property type="entry name" value="BRCT"/>
    <property type="match status" value="1"/>
</dbReference>
<organism evidence="1 2">
    <name type="scientific">Streptococcus sanguinis</name>
    <dbReference type="NCBI Taxonomy" id="1305"/>
    <lineage>
        <taxon>Bacteria</taxon>
        <taxon>Bacillati</taxon>
        <taxon>Bacillota</taxon>
        <taxon>Bacilli</taxon>
        <taxon>Lactobacillales</taxon>
        <taxon>Streptococcaceae</taxon>
        <taxon>Streptococcus</taxon>
    </lineage>
</organism>
<evidence type="ECO:0000313" key="2">
    <source>
        <dbReference type="Proteomes" id="UP000277597"/>
    </source>
</evidence>
<dbReference type="InterPro" id="IPR001357">
    <property type="entry name" value="BRCT_dom"/>
</dbReference>
<dbReference type="EMBL" id="RQZI01000007">
    <property type="protein sequence ID" value="RRC91739.1"/>
    <property type="molecule type" value="Genomic_DNA"/>
</dbReference>
<accession>A0A3P1S3A7</accession>
<dbReference type="Proteomes" id="UP000277597">
    <property type="component" value="Unassembled WGS sequence"/>
</dbReference>
<dbReference type="SUPFAM" id="SSF52113">
    <property type="entry name" value="BRCT domain"/>
    <property type="match status" value="1"/>
</dbReference>
<evidence type="ECO:0000313" key="1">
    <source>
        <dbReference type="EMBL" id="RRC91739.1"/>
    </source>
</evidence>
<dbReference type="AlphaFoldDB" id="A0A3P1S3A7"/>
<dbReference type="PROSITE" id="PS50172">
    <property type="entry name" value="BRCT"/>
    <property type="match status" value="1"/>
</dbReference>
<dbReference type="InterPro" id="IPR036420">
    <property type="entry name" value="BRCT_dom_sf"/>
</dbReference>
<protein>
    <submittedName>
        <fullName evidence="1">Uncharacterized protein</fullName>
    </submittedName>
</protein>
<proteinExistence type="predicted"/>
<name>A0A3P1S3A7_STRSA</name>
<reference evidence="1 2" key="1">
    <citation type="submission" date="2018-11" db="EMBL/GenBank/DDBJ databases">
        <title>Genomes From Bacteria Associated with the Canine Oral Cavity: a Test Case for Automated Genome-Based Taxonomic Assignment.</title>
        <authorList>
            <person name="Coil D.A."/>
            <person name="Jospin G."/>
            <person name="Darling A.E."/>
            <person name="Wallis C."/>
            <person name="Davis I.J."/>
            <person name="Harris S."/>
            <person name="Eisen J.A."/>
            <person name="Holcombe L.J."/>
            <person name="O'Flynn C."/>
        </authorList>
    </citation>
    <scope>NUCLEOTIDE SEQUENCE [LARGE SCALE GENOMIC DNA]</scope>
    <source>
        <strain evidence="1 2">OH953</strain>
    </source>
</reference>
<gene>
    <name evidence="1" type="ORF">EII39_07045</name>
</gene>
<sequence length="95" mass="10700">MTGKISGKTVVVTGSLRPMTRKEVIDFLMSQGAVVQGYVSPKTDILITGHKQLNLFQLDYRSKKYEAVQQRISEGQSIVLMTEEDFFSLVRESQS</sequence>
<dbReference type="Gene3D" id="3.40.50.10190">
    <property type="entry name" value="BRCT domain"/>
    <property type="match status" value="1"/>
</dbReference>
<comment type="caution">
    <text evidence="1">The sequence shown here is derived from an EMBL/GenBank/DDBJ whole genome shotgun (WGS) entry which is preliminary data.</text>
</comment>